<dbReference type="EMBL" id="UINC01034025">
    <property type="protein sequence ID" value="SVB24217.1"/>
    <property type="molecule type" value="Genomic_DNA"/>
</dbReference>
<feature type="non-terminal residue" evidence="1">
    <location>
        <position position="1"/>
    </location>
</feature>
<accession>A0A382CFY7</accession>
<sequence length="127" mass="13951">PCFSVDESTLYSFGNEGYISVPIGVMEIGRGYWLRFEEAETCAFSGELINEATITLRDDWNLIGSISSSVDVNTIIDENNLIIPGTVFGFEGGYFPAETIEPGYGYWLRSTGDGEITLTSEVTNPEN</sequence>
<dbReference type="AlphaFoldDB" id="A0A382CFY7"/>
<proteinExistence type="predicted"/>
<evidence type="ECO:0000313" key="1">
    <source>
        <dbReference type="EMBL" id="SVB24217.1"/>
    </source>
</evidence>
<organism evidence="1">
    <name type="scientific">marine metagenome</name>
    <dbReference type="NCBI Taxonomy" id="408172"/>
    <lineage>
        <taxon>unclassified sequences</taxon>
        <taxon>metagenomes</taxon>
        <taxon>ecological metagenomes</taxon>
    </lineage>
</organism>
<gene>
    <name evidence="1" type="ORF">METZ01_LOCUS177071</name>
</gene>
<protein>
    <submittedName>
        <fullName evidence="1">Uncharacterized protein</fullName>
    </submittedName>
</protein>
<name>A0A382CFY7_9ZZZZ</name>
<reference evidence="1" key="1">
    <citation type="submission" date="2018-05" db="EMBL/GenBank/DDBJ databases">
        <authorList>
            <person name="Lanie J.A."/>
            <person name="Ng W.-L."/>
            <person name="Kazmierczak K.M."/>
            <person name="Andrzejewski T.M."/>
            <person name="Davidsen T.M."/>
            <person name="Wayne K.J."/>
            <person name="Tettelin H."/>
            <person name="Glass J.I."/>
            <person name="Rusch D."/>
            <person name="Podicherti R."/>
            <person name="Tsui H.-C.T."/>
            <person name="Winkler M.E."/>
        </authorList>
    </citation>
    <scope>NUCLEOTIDE SEQUENCE</scope>
</reference>